<proteinExistence type="predicted"/>
<dbReference type="RefSeq" id="WP_210973603.1">
    <property type="nucleotide sequence ID" value="NZ_JAGPXE010000021.1"/>
</dbReference>
<feature type="region of interest" description="Disordered" evidence="1">
    <location>
        <begin position="1"/>
        <end position="23"/>
    </location>
</feature>
<protein>
    <submittedName>
        <fullName evidence="2">Uncharacterized protein</fullName>
    </submittedName>
</protein>
<feature type="region of interest" description="Disordered" evidence="1">
    <location>
        <begin position="180"/>
        <end position="201"/>
    </location>
</feature>
<accession>A0ABS5DRC9</accession>
<evidence type="ECO:0000313" key="3">
    <source>
        <dbReference type="Proteomes" id="UP000674084"/>
    </source>
</evidence>
<feature type="compositionally biased region" description="Basic and acidic residues" evidence="1">
    <location>
        <begin position="10"/>
        <end position="23"/>
    </location>
</feature>
<keyword evidence="3" id="KW-1185">Reference proteome</keyword>
<organism evidence="2 3">
    <name type="scientific">Saccharopolyspora endophytica</name>
    <dbReference type="NCBI Taxonomy" id="543886"/>
    <lineage>
        <taxon>Bacteria</taxon>
        <taxon>Bacillati</taxon>
        <taxon>Actinomycetota</taxon>
        <taxon>Actinomycetes</taxon>
        <taxon>Pseudonocardiales</taxon>
        <taxon>Pseudonocardiaceae</taxon>
        <taxon>Saccharopolyspora</taxon>
    </lineage>
</organism>
<evidence type="ECO:0000256" key="1">
    <source>
        <dbReference type="SAM" id="MobiDB-lite"/>
    </source>
</evidence>
<reference evidence="2 3" key="1">
    <citation type="submission" date="2021-04" db="EMBL/GenBank/DDBJ databases">
        <title>Whole-genome sequencing of Saccharopolyspora endophytica KCTC 19397.</title>
        <authorList>
            <person name="Ay H."/>
            <person name="Saygin H."/>
            <person name="Sahin N."/>
        </authorList>
    </citation>
    <scope>NUCLEOTIDE SEQUENCE [LARGE SCALE GENOMIC DNA]</scope>
    <source>
        <strain evidence="2 3">KCTC 19397</strain>
    </source>
</reference>
<name>A0ABS5DRC9_9PSEU</name>
<evidence type="ECO:0000313" key="2">
    <source>
        <dbReference type="EMBL" id="MBQ0928597.1"/>
    </source>
</evidence>
<comment type="caution">
    <text evidence="2">The sequence shown here is derived from an EMBL/GenBank/DDBJ whole genome shotgun (WGS) entry which is preliminary data.</text>
</comment>
<sequence length="201" mass="22753">MLRSGLVAQPRDRRQNEKRRSTRDRVSGGYEFCVFRFLRKRITQPMNLPKISRFQYGPDESRVYLDDAHLIGILEHPTDDPQVQVTFCTPSGKWFDLPAAEDITGGVSSIIIASLHYDYRPHEIAIGYFTPCGYGIWCPTCHGAGTELPRYYDDRAEAGERAVGDHEDLSGQPAVLVPKPFRLQPDVAPPNAWPTTDHDRP</sequence>
<dbReference type="EMBL" id="JAGPXE010000021">
    <property type="protein sequence ID" value="MBQ0928597.1"/>
    <property type="molecule type" value="Genomic_DNA"/>
</dbReference>
<dbReference type="Proteomes" id="UP000674084">
    <property type="component" value="Unassembled WGS sequence"/>
</dbReference>
<gene>
    <name evidence="2" type="ORF">KBO27_32030</name>
</gene>